<dbReference type="GO" id="GO:0016709">
    <property type="term" value="F:oxidoreductase activity, acting on paired donors, with incorporation or reduction of molecular oxygen, NAD(P)H as one donor, and incorporation of one atom of oxygen"/>
    <property type="evidence" value="ECO:0007669"/>
    <property type="project" value="TreeGrafter"/>
</dbReference>
<feature type="binding site" description="axial binding residue" evidence="6">
    <location>
        <position position="426"/>
    </location>
    <ligand>
        <name>heme</name>
        <dbReference type="ChEBI" id="CHEBI:30413"/>
    </ligand>
    <ligandPart>
        <name>Fe</name>
        <dbReference type="ChEBI" id="CHEBI:18248"/>
    </ligandPart>
</feature>
<keyword evidence="8" id="KW-0732">Signal</keyword>
<dbReference type="GO" id="GO:0020037">
    <property type="term" value="F:heme binding"/>
    <property type="evidence" value="ECO:0007669"/>
    <property type="project" value="InterPro"/>
</dbReference>
<evidence type="ECO:0000256" key="3">
    <source>
        <dbReference type="ARBA" id="ARBA00022723"/>
    </source>
</evidence>
<comment type="caution">
    <text evidence="9">The sequence shown here is derived from an EMBL/GenBank/DDBJ whole genome shotgun (WGS) entry which is preliminary data.</text>
</comment>
<dbReference type="Gene3D" id="1.10.630.10">
    <property type="entry name" value="Cytochrome P450"/>
    <property type="match status" value="1"/>
</dbReference>
<comment type="cofactor">
    <cofactor evidence="6">
        <name>heme</name>
        <dbReference type="ChEBI" id="CHEBI:30413"/>
    </cofactor>
</comment>
<keyword evidence="5" id="KW-0472">Membrane</keyword>
<accession>A0A811PS68</accession>
<gene>
    <name evidence="9" type="ORF">NCGR_LOCUS30682</name>
</gene>
<dbReference type="PRINTS" id="PR00463">
    <property type="entry name" value="EP450I"/>
</dbReference>
<name>A0A811PS68_9POAL</name>
<feature type="signal peptide" evidence="8">
    <location>
        <begin position="1"/>
        <end position="19"/>
    </location>
</feature>
<evidence type="ECO:0000256" key="2">
    <source>
        <dbReference type="ARBA" id="ARBA00022692"/>
    </source>
</evidence>
<dbReference type="AlphaFoldDB" id="A0A811PS68"/>
<evidence type="ECO:0000256" key="5">
    <source>
        <dbReference type="ARBA" id="ARBA00023136"/>
    </source>
</evidence>
<evidence type="ECO:0000313" key="10">
    <source>
        <dbReference type="Proteomes" id="UP000604825"/>
    </source>
</evidence>
<dbReference type="InterPro" id="IPR017972">
    <property type="entry name" value="Cyt_P450_CS"/>
</dbReference>
<dbReference type="EMBL" id="CAJGYO010000007">
    <property type="protein sequence ID" value="CAD6246421.1"/>
    <property type="molecule type" value="Genomic_DNA"/>
</dbReference>
<keyword evidence="7" id="KW-0503">Monooxygenase</keyword>
<keyword evidence="10" id="KW-1185">Reference proteome</keyword>
<dbReference type="OrthoDB" id="1470350at2759"/>
<keyword evidence="4" id="KW-1133">Transmembrane helix</keyword>
<evidence type="ECO:0008006" key="11">
    <source>
        <dbReference type="Google" id="ProtNLM"/>
    </source>
</evidence>
<dbReference type="InterPro" id="IPR002401">
    <property type="entry name" value="Cyt_P450_E_grp-I"/>
</dbReference>
<sequence>MQVLLLLLLPLVLLIVRRATPPIKARLSTLKSGIARARKPVIIKDFATAHHLLVRGSRMPSASPSAIITGRRYHNIISAPSGGQLWRTLRHNLTSGVVHPTHLHRYAAARRQALRGLVADLREQQLTDGVALAAESIRDAVFGLASTMCFGYGVDAGVVRAMADVQTKLILSLPALRTFAAGPLTFPAVSRLIYRKRWRKLAGIRQKQEELYLPLIDGCRRHRRDSDETPSYVHTLLDLHVPVEFEADDHNSGGKQRQQRRLEDGELVGLCSEFLGQVTESTAAALQWIMANLIRHPDIQQAIREEINAAVDADAEEIGEEVLGKLDHLNAVILETLRLHPTIMWVFRQVMEEDQVVHDGQRIPTGTDIMFLLEALGRDKAVWDDPDEFKPERFHGCGGGESTTKNLQSMAAEMKMMPFGVGRRMCPAISVSLLHISYFVANLVREFVWEEVEGEHAVQFQTDTSIMFFNRMARPLRAHLVPRRPEAKKICH</sequence>
<protein>
    <recommendedName>
        <fullName evidence="11">Cytochrome P450</fullName>
    </recommendedName>
</protein>
<keyword evidence="6 7" id="KW-0349">Heme</keyword>
<dbReference type="Pfam" id="PF00067">
    <property type="entry name" value="p450"/>
    <property type="match status" value="1"/>
</dbReference>
<keyword evidence="2" id="KW-0812">Transmembrane</keyword>
<evidence type="ECO:0000313" key="9">
    <source>
        <dbReference type="EMBL" id="CAD6246421.1"/>
    </source>
</evidence>
<dbReference type="InterPro" id="IPR051103">
    <property type="entry name" value="Plant_metabolite_P450s"/>
</dbReference>
<dbReference type="PROSITE" id="PS00086">
    <property type="entry name" value="CYTOCHROME_P450"/>
    <property type="match status" value="1"/>
</dbReference>
<keyword evidence="7" id="KW-0560">Oxidoreductase</keyword>
<evidence type="ECO:0000256" key="4">
    <source>
        <dbReference type="ARBA" id="ARBA00022989"/>
    </source>
</evidence>
<dbReference type="InterPro" id="IPR001128">
    <property type="entry name" value="Cyt_P450"/>
</dbReference>
<proteinExistence type="inferred from homology"/>
<dbReference type="SUPFAM" id="SSF48264">
    <property type="entry name" value="Cytochrome P450"/>
    <property type="match status" value="1"/>
</dbReference>
<dbReference type="GO" id="GO:0016020">
    <property type="term" value="C:membrane"/>
    <property type="evidence" value="ECO:0007669"/>
    <property type="project" value="UniProtKB-SubCell"/>
</dbReference>
<keyword evidence="3 6" id="KW-0479">Metal-binding</keyword>
<keyword evidence="6 7" id="KW-0408">Iron</keyword>
<comment type="subcellular location">
    <subcellularLocation>
        <location evidence="1">Membrane</location>
        <topology evidence="1">Single-pass membrane protein</topology>
    </subcellularLocation>
</comment>
<dbReference type="PRINTS" id="PR00385">
    <property type="entry name" value="P450"/>
</dbReference>
<evidence type="ECO:0000256" key="8">
    <source>
        <dbReference type="SAM" id="SignalP"/>
    </source>
</evidence>
<feature type="chain" id="PRO_5032958679" description="Cytochrome P450" evidence="8">
    <location>
        <begin position="20"/>
        <end position="492"/>
    </location>
</feature>
<dbReference type="PANTHER" id="PTHR24298:SF823">
    <property type="entry name" value="CYTOCHROME P450 SUPERFAMILY PROTEIN-RELATED"/>
    <property type="match status" value="1"/>
</dbReference>
<dbReference type="PANTHER" id="PTHR24298">
    <property type="entry name" value="FLAVONOID 3'-MONOOXYGENASE-RELATED"/>
    <property type="match status" value="1"/>
</dbReference>
<evidence type="ECO:0000256" key="7">
    <source>
        <dbReference type="RuleBase" id="RU000461"/>
    </source>
</evidence>
<dbReference type="InterPro" id="IPR036396">
    <property type="entry name" value="Cyt_P450_sf"/>
</dbReference>
<reference evidence="9" key="1">
    <citation type="submission" date="2020-10" db="EMBL/GenBank/DDBJ databases">
        <authorList>
            <person name="Han B."/>
            <person name="Lu T."/>
            <person name="Zhao Q."/>
            <person name="Huang X."/>
            <person name="Zhao Y."/>
        </authorList>
    </citation>
    <scope>NUCLEOTIDE SEQUENCE</scope>
</reference>
<dbReference type="GO" id="GO:0005506">
    <property type="term" value="F:iron ion binding"/>
    <property type="evidence" value="ECO:0007669"/>
    <property type="project" value="InterPro"/>
</dbReference>
<comment type="similarity">
    <text evidence="7">Belongs to the cytochrome P450 family.</text>
</comment>
<organism evidence="9 10">
    <name type="scientific">Miscanthus lutarioriparius</name>
    <dbReference type="NCBI Taxonomy" id="422564"/>
    <lineage>
        <taxon>Eukaryota</taxon>
        <taxon>Viridiplantae</taxon>
        <taxon>Streptophyta</taxon>
        <taxon>Embryophyta</taxon>
        <taxon>Tracheophyta</taxon>
        <taxon>Spermatophyta</taxon>
        <taxon>Magnoliopsida</taxon>
        <taxon>Liliopsida</taxon>
        <taxon>Poales</taxon>
        <taxon>Poaceae</taxon>
        <taxon>PACMAD clade</taxon>
        <taxon>Panicoideae</taxon>
        <taxon>Andropogonodae</taxon>
        <taxon>Andropogoneae</taxon>
        <taxon>Saccharinae</taxon>
        <taxon>Miscanthus</taxon>
    </lineage>
</organism>
<evidence type="ECO:0000256" key="1">
    <source>
        <dbReference type="ARBA" id="ARBA00004167"/>
    </source>
</evidence>
<dbReference type="Proteomes" id="UP000604825">
    <property type="component" value="Unassembled WGS sequence"/>
</dbReference>
<evidence type="ECO:0000256" key="6">
    <source>
        <dbReference type="PIRSR" id="PIRSR602401-1"/>
    </source>
</evidence>